<keyword evidence="2" id="KW-1185">Reference proteome</keyword>
<proteinExistence type="predicted"/>
<dbReference type="Proteomes" id="UP001159363">
    <property type="component" value="Chromosome 3"/>
</dbReference>
<name>A0ABQ9HX03_9NEOP</name>
<gene>
    <name evidence="1" type="ORF">PR048_008396</name>
</gene>
<protein>
    <submittedName>
        <fullName evidence="1">Uncharacterized protein</fullName>
    </submittedName>
</protein>
<sequence>MKDVTRIVNLIRGGNRAQSHRKLLEFLKERSAEYQDIPLHSEIRWLSAEWLCTLDFLTDITEDLNILNLKLQCKKQNICQLMTHIMLSGKN</sequence>
<dbReference type="PANTHER" id="PTHR45913:SF5">
    <property type="entry name" value="GENERAL TRANSCRIPTION FACTOR II-I REPEAT DOMAIN-CONTAINING PROTEIN 2A-LIKE PROTEIN"/>
    <property type="match status" value="1"/>
</dbReference>
<dbReference type="EMBL" id="JARBHB010000003">
    <property type="protein sequence ID" value="KAJ8888902.1"/>
    <property type="molecule type" value="Genomic_DNA"/>
</dbReference>
<comment type="caution">
    <text evidence="1">The sequence shown here is derived from an EMBL/GenBank/DDBJ whole genome shotgun (WGS) entry which is preliminary data.</text>
</comment>
<reference evidence="1 2" key="1">
    <citation type="submission" date="2023-02" db="EMBL/GenBank/DDBJ databases">
        <title>LHISI_Scaffold_Assembly.</title>
        <authorList>
            <person name="Stuart O.P."/>
            <person name="Cleave R."/>
            <person name="Magrath M.J.L."/>
            <person name="Mikheyev A.S."/>
        </authorList>
    </citation>
    <scope>NUCLEOTIDE SEQUENCE [LARGE SCALE GENOMIC DNA]</scope>
    <source>
        <strain evidence="1">Daus_M_001</strain>
        <tissue evidence="1">Leg muscle</tissue>
    </source>
</reference>
<evidence type="ECO:0000313" key="1">
    <source>
        <dbReference type="EMBL" id="KAJ8888902.1"/>
    </source>
</evidence>
<accession>A0ABQ9HX03</accession>
<organism evidence="1 2">
    <name type="scientific">Dryococelus australis</name>
    <dbReference type="NCBI Taxonomy" id="614101"/>
    <lineage>
        <taxon>Eukaryota</taxon>
        <taxon>Metazoa</taxon>
        <taxon>Ecdysozoa</taxon>
        <taxon>Arthropoda</taxon>
        <taxon>Hexapoda</taxon>
        <taxon>Insecta</taxon>
        <taxon>Pterygota</taxon>
        <taxon>Neoptera</taxon>
        <taxon>Polyneoptera</taxon>
        <taxon>Phasmatodea</taxon>
        <taxon>Verophasmatodea</taxon>
        <taxon>Anareolatae</taxon>
        <taxon>Phasmatidae</taxon>
        <taxon>Eurycanthinae</taxon>
        <taxon>Dryococelus</taxon>
    </lineage>
</organism>
<dbReference type="PANTHER" id="PTHR45913">
    <property type="entry name" value="EPM2A-INTERACTING PROTEIN 1"/>
    <property type="match status" value="1"/>
</dbReference>
<evidence type="ECO:0000313" key="2">
    <source>
        <dbReference type="Proteomes" id="UP001159363"/>
    </source>
</evidence>